<dbReference type="InterPro" id="IPR029044">
    <property type="entry name" value="Nucleotide-diphossugar_trans"/>
</dbReference>
<feature type="domain" description="MobA-like NTP transferase" evidence="9">
    <location>
        <begin position="5"/>
        <end position="155"/>
    </location>
</feature>
<comment type="domain">
    <text evidence="8">The N-terminal domain determines nucleotide recognition and specific binding, while the C-terminal domain determines the specific binding to the target protein.</text>
</comment>
<dbReference type="HAMAP" id="MF_00316">
    <property type="entry name" value="MobA"/>
    <property type="match status" value="1"/>
</dbReference>
<keyword evidence="12" id="KW-1185">Reference proteome</keyword>
<reference evidence="11 12" key="3">
    <citation type="journal article" date="2019" name="Int. J. Syst. Evol. Microbiol.">
        <title>Anaerobacillus isosaccharinicus sp. nov., an alkaliphilic bacterium which degrades isosaccharinic acid.</title>
        <authorList>
            <person name="Bassil N.M."/>
            <person name="Lloyd J.R."/>
        </authorList>
    </citation>
    <scope>NUCLEOTIDE SEQUENCE [LARGE SCALE GENOMIC DNA]</scope>
    <source>
        <strain evidence="11 12">NB2006</strain>
    </source>
</reference>
<dbReference type="EMBL" id="CP063356">
    <property type="protein sequence ID" value="QOY38433.1"/>
    <property type="molecule type" value="Genomic_DNA"/>
</dbReference>
<feature type="binding site" evidence="8">
    <location>
        <position position="20"/>
    </location>
    <ligand>
        <name>GTP</name>
        <dbReference type="ChEBI" id="CHEBI:37565"/>
    </ligand>
</feature>
<dbReference type="KEGG" id="aia:AWH56_013385"/>
<reference evidence="11" key="4">
    <citation type="submission" date="2020-10" db="EMBL/GenBank/DDBJ databases">
        <authorList>
            <person name="Bassil N.M."/>
            <person name="Lloyd J.R."/>
        </authorList>
    </citation>
    <scope>NUCLEOTIDE SEQUENCE</scope>
    <source>
        <strain evidence="11">NB2006</strain>
    </source>
</reference>
<sequence>MKAGAIILAGGKSSRMGKNKALLPIDGVSNIERIVKSLAGIFAEIIIVANDEEAFEFLNLPIVKDKVKEKGPLAGIQAGLLAAKHETNLFIACDMPFISPQIAKQLVEQSEGFDAVVPVIDGKQHPLFAVYKKSLLPTLEDCLLTNQLRMKHLIERVNVNYRTEEHLLNKEIAKLDQVFYNMNHPSEYEEAKNLIGK</sequence>
<evidence type="ECO:0000256" key="8">
    <source>
        <dbReference type="HAMAP-Rule" id="MF_00316"/>
    </source>
</evidence>
<dbReference type="Pfam" id="PF12804">
    <property type="entry name" value="NTP_transf_3"/>
    <property type="match status" value="1"/>
</dbReference>
<dbReference type="GO" id="GO:0005737">
    <property type="term" value="C:cytoplasm"/>
    <property type="evidence" value="ECO:0007669"/>
    <property type="project" value="UniProtKB-SubCell"/>
</dbReference>
<dbReference type="GO" id="GO:0061603">
    <property type="term" value="F:molybdenum cofactor guanylyltransferase activity"/>
    <property type="evidence" value="ECO:0007669"/>
    <property type="project" value="UniProtKB-EC"/>
</dbReference>
<dbReference type="InterPro" id="IPR025877">
    <property type="entry name" value="MobA-like_NTP_Trfase"/>
</dbReference>
<organism evidence="10 12">
    <name type="scientific">Anaerobacillus isosaccharinicus</name>
    <dbReference type="NCBI Taxonomy" id="1532552"/>
    <lineage>
        <taxon>Bacteria</taxon>
        <taxon>Bacillati</taxon>
        <taxon>Bacillota</taxon>
        <taxon>Bacilli</taxon>
        <taxon>Bacillales</taxon>
        <taxon>Bacillaceae</taxon>
        <taxon>Anaerobacillus</taxon>
    </lineage>
</organism>
<keyword evidence="2 8" id="KW-0808">Transferase</keyword>
<dbReference type="Gene3D" id="3.90.550.10">
    <property type="entry name" value="Spore Coat Polysaccharide Biosynthesis Protein SpsA, Chain A"/>
    <property type="match status" value="1"/>
</dbReference>
<reference evidence="11 12" key="2">
    <citation type="journal article" date="2017" name="Genome Announc.">
        <title>Draft Genome Sequences of Four Alkaliphilic Bacteria Belonging to the Anaerobacillus Genus.</title>
        <authorList>
            <person name="Bassil N.M."/>
            <person name="Lloyd J.R."/>
        </authorList>
    </citation>
    <scope>NUCLEOTIDE SEQUENCE [LARGE SCALE GENOMIC DNA]</scope>
    <source>
        <strain evidence="11 12">NB2006</strain>
    </source>
</reference>
<dbReference type="OrthoDB" id="9788394at2"/>
<dbReference type="GO" id="GO:0006777">
    <property type="term" value="P:Mo-molybdopterin cofactor biosynthetic process"/>
    <property type="evidence" value="ECO:0007669"/>
    <property type="project" value="UniProtKB-KW"/>
</dbReference>
<keyword evidence="1 8" id="KW-0963">Cytoplasm</keyword>
<protein>
    <recommendedName>
        <fullName evidence="8">Probable molybdenum cofactor guanylyltransferase</fullName>
        <shortName evidence="8">MoCo guanylyltransferase</shortName>
        <ecNumber evidence="8">2.7.7.77</ecNumber>
    </recommendedName>
    <alternativeName>
        <fullName evidence="8">GTP:molybdopterin guanylyltransferase</fullName>
    </alternativeName>
    <alternativeName>
        <fullName evidence="8">Mo-MPT guanylyltransferase</fullName>
    </alternativeName>
    <alternativeName>
        <fullName evidence="8">Molybdopterin guanylyltransferase</fullName>
    </alternativeName>
    <alternativeName>
        <fullName evidence="8">Molybdopterin-guanine dinucleotide synthase</fullName>
        <shortName evidence="8">MGD synthase</shortName>
    </alternativeName>
</protein>
<dbReference type="PANTHER" id="PTHR19136:SF81">
    <property type="entry name" value="MOLYBDENUM COFACTOR GUANYLYLTRANSFERASE"/>
    <property type="match status" value="1"/>
</dbReference>
<proteinExistence type="inferred from homology"/>
<dbReference type="SUPFAM" id="SSF53448">
    <property type="entry name" value="Nucleotide-diphospho-sugar transferases"/>
    <property type="match status" value="1"/>
</dbReference>
<evidence type="ECO:0000256" key="7">
    <source>
        <dbReference type="ARBA" id="ARBA00023150"/>
    </source>
</evidence>
<evidence type="ECO:0000256" key="1">
    <source>
        <dbReference type="ARBA" id="ARBA00022490"/>
    </source>
</evidence>
<evidence type="ECO:0000313" key="12">
    <source>
        <dbReference type="Proteomes" id="UP000180175"/>
    </source>
</evidence>
<keyword evidence="3 8" id="KW-0479">Metal-binding</keyword>
<comment type="caution">
    <text evidence="8">Lacks conserved residue(s) required for the propagation of feature annotation.</text>
</comment>
<dbReference type="EMBL" id="LQXD01000152">
    <property type="protein sequence ID" value="OIJ09491.1"/>
    <property type="molecule type" value="Genomic_DNA"/>
</dbReference>
<evidence type="ECO:0000256" key="5">
    <source>
        <dbReference type="ARBA" id="ARBA00022842"/>
    </source>
</evidence>
<keyword evidence="7 8" id="KW-0501">Molybdenum cofactor biosynthesis</keyword>
<comment type="similarity">
    <text evidence="8">Belongs to the MobA family.</text>
</comment>
<dbReference type="CDD" id="cd02503">
    <property type="entry name" value="MobA"/>
    <property type="match status" value="1"/>
</dbReference>
<dbReference type="AlphaFoldDB" id="A0A1S2LAS3"/>
<comment type="subcellular location">
    <subcellularLocation>
        <location evidence="8">Cytoplasm</location>
    </subcellularLocation>
</comment>
<gene>
    <name evidence="8" type="primary">mobA</name>
    <name evidence="11" type="ORF">AWH56_013385</name>
    <name evidence="10" type="ORF">AWH56_17330</name>
</gene>
<feature type="binding site" evidence="8">
    <location>
        <position position="94"/>
    </location>
    <ligand>
        <name>Mg(2+)</name>
        <dbReference type="ChEBI" id="CHEBI:18420"/>
    </ligand>
</feature>
<keyword evidence="6 8" id="KW-0342">GTP-binding</keyword>
<reference evidence="10 12" key="1">
    <citation type="submission" date="2016-10" db="EMBL/GenBank/DDBJ databases">
        <title>Draft genome sequences of four alkaliphilic bacteria belonging to the Anaerobacillus genus.</title>
        <authorList>
            <person name="Bassil N.M."/>
            <person name="Lloyd J.R."/>
        </authorList>
    </citation>
    <scope>NUCLEOTIDE SEQUENCE [LARGE SCALE GENOMIC DNA]</scope>
    <source>
        <strain evidence="10 12">NB2006</strain>
    </source>
</reference>
<evidence type="ECO:0000259" key="9">
    <source>
        <dbReference type="Pfam" id="PF12804"/>
    </source>
</evidence>
<feature type="binding site" evidence="8">
    <location>
        <begin position="8"/>
        <end position="10"/>
    </location>
    <ligand>
        <name>GTP</name>
        <dbReference type="ChEBI" id="CHEBI:37565"/>
    </ligand>
</feature>
<evidence type="ECO:0000256" key="2">
    <source>
        <dbReference type="ARBA" id="ARBA00022679"/>
    </source>
</evidence>
<dbReference type="PANTHER" id="PTHR19136">
    <property type="entry name" value="MOLYBDENUM COFACTOR GUANYLYLTRANSFERASE"/>
    <property type="match status" value="1"/>
</dbReference>
<evidence type="ECO:0000256" key="3">
    <source>
        <dbReference type="ARBA" id="ARBA00022723"/>
    </source>
</evidence>
<keyword evidence="4 8" id="KW-0547">Nucleotide-binding</keyword>
<dbReference type="InterPro" id="IPR013482">
    <property type="entry name" value="Molybde_CF_guanTrfase"/>
</dbReference>
<keyword evidence="10" id="KW-0548">Nucleotidyltransferase</keyword>
<evidence type="ECO:0000313" key="10">
    <source>
        <dbReference type="EMBL" id="OIJ09491.1"/>
    </source>
</evidence>
<feature type="binding site" evidence="8">
    <location>
        <position position="65"/>
    </location>
    <ligand>
        <name>GTP</name>
        <dbReference type="ChEBI" id="CHEBI:37565"/>
    </ligand>
</feature>
<dbReference type="RefSeq" id="WP_071318231.1">
    <property type="nucleotide sequence ID" value="NZ_CP063356.2"/>
</dbReference>
<feature type="binding site" evidence="8">
    <location>
        <position position="94"/>
    </location>
    <ligand>
        <name>GTP</name>
        <dbReference type="ChEBI" id="CHEBI:37565"/>
    </ligand>
</feature>
<dbReference type="EC" id="2.7.7.77" evidence="8"/>
<comment type="catalytic activity">
    <reaction evidence="8">
        <text>Mo-molybdopterin + GTP + H(+) = Mo-molybdopterin guanine dinucleotide + diphosphate</text>
        <dbReference type="Rhea" id="RHEA:34243"/>
        <dbReference type="ChEBI" id="CHEBI:15378"/>
        <dbReference type="ChEBI" id="CHEBI:33019"/>
        <dbReference type="ChEBI" id="CHEBI:37565"/>
        <dbReference type="ChEBI" id="CHEBI:71302"/>
        <dbReference type="ChEBI" id="CHEBI:71310"/>
        <dbReference type="EC" id="2.7.7.77"/>
    </reaction>
</comment>
<dbReference type="Proteomes" id="UP000180175">
    <property type="component" value="Chromosome"/>
</dbReference>
<dbReference type="GO" id="GO:0046872">
    <property type="term" value="F:metal ion binding"/>
    <property type="evidence" value="ECO:0007669"/>
    <property type="project" value="UniProtKB-KW"/>
</dbReference>
<evidence type="ECO:0000256" key="6">
    <source>
        <dbReference type="ARBA" id="ARBA00023134"/>
    </source>
</evidence>
<evidence type="ECO:0000313" key="11">
    <source>
        <dbReference type="EMBL" id="QOY38433.1"/>
    </source>
</evidence>
<dbReference type="GO" id="GO:0005525">
    <property type="term" value="F:GTP binding"/>
    <property type="evidence" value="ECO:0007669"/>
    <property type="project" value="UniProtKB-UniRule"/>
</dbReference>
<name>A0A1S2LAS3_9BACI</name>
<accession>A0A1S2LAS3</accession>
<comment type="cofactor">
    <cofactor evidence="8">
        <name>Mg(2+)</name>
        <dbReference type="ChEBI" id="CHEBI:18420"/>
    </cofactor>
</comment>
<evidence type="ECO:0000256" key="4">
    <source>
        <dbReference type="ARBA" id="ARBA00022741"/>
    </source>
</evidence>
<comment type="function">
    <text evidence="8">Transfers a GMP moiety from GTP to Mo-molybdopterin (Mo-MPT) cofactor (Moco or molybdenum cofactor) to form Mo-molybdopterin guanine dinucleotide (Mo-MGD) cofactor.</text>
</comment>
<keyword evidence="5 8" id="KW-0460">Magnesium</keyword>